<name>A0A7T7XMY8_9SPIR</name>
<dbReference type="GO" id="GO:0004177">
    <property type="term" value="F:aminopeptidase activity"/>
    <property type="evidence" value="ECO:0007669"/>
    <property type="project" value="UniProtKB-UniRule"/>
</dbReference>
<dbReference type="Gene3D" id="3.30.70.360">
    <property type="match status" value="1"/>
</dbReference>
<dbReference type="PROSITE" id="PS00758">
    <property type="entry name" value="ARGE_DAPE_CPG2_1"/>
    <property type="match status" value="1"/>
</dbReference>
<feature type="domain" description="Peptidase M20 dimerisation" evidence="9">
    <location>
        <begin position="187"/>
        <end position="258"/>
    </location>
</feature>
<evidence type="ECO:0000256" key="7">
    <source>
        <dbReference type="PIRNR" id="PIRNR001123"/>
    </source>
</evidence>
<keyword evidence="6" id="KW-0482">Metalloprotease</keyword>
<accession>A0A7T7XMY8</accession>
<evidence type="ECO:0000256" key="1">
    <source>
        <dbReference type="ARBA" id="ARBA00001947"/>
    </source>
</evidence>
<dbReference type="Gene3D" id="3.40.630.10">
    <property type="entry name" value="Zn peptidases"/>
    <property type="match status" value="1"/>
</dbReference>
<feature type="binding site" evidence="8">
    <location>
        <position position="79"/>
    </location>
    <ligand>
        <name>Zn(2+)</name>
        <dbReference type="ChEBI" id="CHEBI:29105"/>
        <label>1</label>
    </ligand>
</feature>
<comment type="cofactor">
    <cofactor evidence="8">
        <name>a divalent metal cation</name>
        <dbReference type="ChEBI" id="CHEBI:60240"/>
    </cofactor>
    <text evidence="8">Binds 2 divalent metal cations per subunit.</text>
</comment>
<dbReference type="InterPro" id="IPR002933">
    <property type="entry name" value="Peptidase_M20"/>
</dbReference>
<dbReference type="Pfam" id="PF07687">
    <property type="entry name" value="M20_dimer"/>
    <property type="match status" value="1"/>
</dbReference>
<keyword evidence="11" id="KW-1185">Reference proteome</keyword>
<keyword evidence="4" id="KW-0378">Hydrolase</keyword>
<evidence type="ECO:0000256" key="3">
    <source>
        <dbReference type="ARBA" id="ARBA00022723"/>
    </source>
</evidence>
<evidence type="ECO:0000256" key="4">
    <source>
        <dbReference type="ARBA" id="ARBA00022801"/>
    </source>
</evidence>
<dbReference type="InterPro" id="IPR011650">
    <property type="entry name" value="Peptidase_M20_dimer"/>
</dbReference>
<dbReference type="InterPro" id="IPR001261">
    <property type="entry name" value="ArgE/DapE_CS"/>
</dbReference>
<evidence type="ECO:0000313" key="11">
    <source>
        <dbReference type="Proteomes" id="UP000595917"/>
    </source>
</evidence>
<evidence type="ECO:0000256" key="5">
    <source>
        <dbReference type="ARBA" id="ARBA00022833"/>
    </source>
</evidence>
<dbReference type="AlphaFoldDB" id="A0A7T7XMY8"/>
<evidence type="ECO:0000259" key="9">
    <source>
        <dbReference type="Pfam" id="PF07687"/>
    </source>
</evidence>
<dbReference type="Proteomes" id="UP000595917">
    <property type="component" value="Chromosome"/>
</dbReference>
<dbReference type="RefSeq" id="WP_215626499.1">
    <property type="nucleotide sequence ID" value="NZ_CP067089.2"/>
</dbReference>
<gene>
    <name evidence="10" type="ORF">JFL75_20055</name>
</gene>
<dbReference type="EMBL" id="CP067089">
    <property type="protein sequence ID" value="QQO09193.1"/>
    <property type="molecule type" value="Genomic_DNA"/>
</dbReference>
<evidence type="ECO:0000256" key="8">
    <source>
        <dbReference type="PIRSR" id="PIRSR001123-2"/>
    </source>
</evidence>
<dbReference type="SUPFAM" id="SSF55031">
    <property type="entry name" value="Bacterial exopeptidase dimerisation domain"/>
    <property type="match status" value="1"/>
</dbReference>
<dbReference type="InterPro" id="IPR036264">
    <property type="entry name" value="Bact_exopeptidase_dim_dom"/>
</dbReference>
<comment type="cofactor">
    <cofactor evidence="1">
        <name>Zn(2+)</name>
        <dbReference type="ChEBI" id="CHEBI:29105"/>
    </cofactor>
</comment>
<evidence type="ECO:0000256" key="2">
    <source>
        <dbReference type="ARBA" id="ARBA00022670"/>
    </source>
</evidence>
<dbReference type="GO" id="GO:0046872">
    <property type="term" value="F:metal ion binding"/>
    <property type="evidence" value="ECO:0007669"/>
    <property type="project" value="UniProtKB-UniRule"/>
</dbReference>
<dbReference type="SUPFAM" id="SSF53187">
    <property type="entry name" value="Zn-dependent exopeptidases"/>
    <property type="match status" value="1"/>
</dbReference>
<dbReference type="PANTHER" id="PTHR42994">
    <property type="entry name" value="PEPTIDASE T"/>
    <property type="match status" value="1"/>
</dbReference>
<keyword evidence="3 8" id="KW-0479">Metal-binding</keyword>
<dbReference type="KEGG" id="bhc:JFL75_20055"/>
<dbReference type="GO" id="GO:0006508">
    <property type="term" value="P:proteolysis"/>
    <property type="evidence" value="ECO:0007669"/>
    <property type="project" value="UniProtKB-KW"/>
</dbReference>
<organism evidence="10 11">
    <name type="scientific">Breznakiella homolactica</name>
    <dbReference type="NCBI Taxonomy" id="2798577"/>
    <lineage>
        <taxon>Bacteria</taxon>
        <taxon>Pseudomonadati</taxon>
        <taxon>Spirochaetota</taxon>
        <taxon>Spirochaetia</taxon>
        <taxon>Spirochaetales</taxon>
        <taxon>Breznakiellaceae</taxon>
        <taxon>Breznakiella</taxon>
    </lineage>
</organism>
<dbReference type="Pfam" id="PF01546">
    <property type="entry name" value="Peptidase_M20"/>
    <property type="match status" value="1"/>
</dbReference>
<sequence length="377" mass="40799">MASAIDTQRLVTRLKELCAIRAPSRRERPVRDYVHAYWSQRRDSGLTWKESAAIPGDGDTANILMTIPGNTEPLLLCAHMDTVPVRETESIAVLEKDGVLRSDGTTILGGDDRAGIALALEMIDLCLALPAEARPSLEILFTVQEEIGCLGSRDHGFPELRSKTCYNLDGETPPGSIITAAPYKDRFSCDVRGRSSHAALEPELGRNAIRYAAQLILALPQGRVDGETTMNIGSISGGGQTNVVPDKASFTGELRSFSEGHFNEMKNLIGGICTPPESDEGYSAELIWEHLYDGYDVPPEAPVVRRFRTACGAKNIEPELIRSAGGGDANNLNAQGISTVVFGVGMHEIHSTGEYLVIAEYLTASQLLAEVLFSTRV</sequence>
<dbReference type="PANTHER" id="PTHR42994:SF2">
    <property type="entry name" value="PEPTIDASE"/>
    <property type="match status" value="1"/>
</dbReference>
<dbReference type="GO" id="GO:0008237">
    <property type="term" value="F:metallopeptidase activity"/>
    <property type="evidence" value="ECO:0007669"/>
    <property type="project" value="UniProtKB-KW"/>
</dbReference>
<protein>
    <submittedName>
        <fullName evidence="10">M20/M25/M40 family metallo-hydrolase</fullName>
    </submittedName>
</protein>
<evidence type="ECO:0000256" key="6">
    <source>
        <dbReference type="ARBA" id="ARBA00023049"/>
    </source>
</evidence>
<keyword evidence="5" id="KW-0862">Zinc</keyword>
<proteinExistence type="inferred from homology"/>
<dbReference type="PIRSF" id="PIRSF001123">
    <property type="entry name" value="PepA_GA"/>
    <property type="match status" value="1"/>
</dbReference>
<reference evidence="10" key="1">
    <citation type="submission" date="2021-01" db="EMBL/GenBank/DDBJ databases">
        <title>Description of Breznakiella homolactica.</title>
        <authorList>
            <person name="Song Y."/>
            <person name="Brune A."/>
        </authorList>
    </citation>
    <scope>NUCLEOTIDE SEQUENCE</scope>
    <source>
        <strain evidence="10">RmG30</strain>
    </source>
</reference>
<evidence type="ECO:0000313" key="10">
    <source>
        <dbReference type="EMBL" id="QQO09193.1"/>
    </source>
</evidence>
<comment type="similarity">
    <text evidence="7">Belongs to the peptidase M42 family.</text>
</comment>
<dbReference type="InterPro" id="IPR008007">
    <property type="entry name" value="Peptidase_M42"/>
</dbReference>
<keyword evidence="2" id="KW-0645">Protease</keyword>